<feature type="transmembrane region" description="Helical" evidence="1">
    <location>
        <begin position="21"/>
        <end position="45"/>
    </location>
</feature>
<protein>
    <submittedName>
        <fullName evidence="2">Uncharacterized protein</fullName>
    </submittedName>
</protein>
<keyword evidence="1" id="KW-0812">Transmembrane</keyword>
<name>A0A4R9K5P0_9LEPT</name>
<proteinExistence type="predicted"/>
<feature type="transmembrane region" description="Helical" evidence="1">
    <location>
        <begin position="233"/>
        <end position="254"/>
    </location>
</feature>
<reference evidence="2" key="1">
    <citation type="journal article" date="2019" name="PLoS Negl. Trop. Dis.">
        <title>Revisiting the worldwide diversity of Leptospira species in the environment.</title>
        <authorList>
            <person name="Vincent A.T."/>
            <person name="Schiettekatte O."/>
            <person name="Bourhy P."/>
            <person name="Veyrier F.J."/>
            <person name="Picardeau M."/>
        </authorList>
    </citation>
    <scope>NUCLEOTIDE SEQUENCE [LARGE SCALE GENOMIC DNA]</scope>
    <source>
        <strain evidence="2">201702455</strain>
    </source>
</reference>
<feature type="transmembrane region" description="Helical" evidence="1">
    <location>
        <begin position="73"/>
        <end position="94"/>
    </location>
</feature>
<evidence type="ECO:0000313" key="3">
    <source>
        <dbReference type="Proteomes" id="UP000297762"/>
    </source>
</evidence>
<sequence>MEKFSQLKELLNVHIPIDRKKFFITGIFLFFVKYSLDRFVAFFFFDRVWWIAEYFKDPGKIVLLKKFYSDESGFYLTLLGISFPFIYLGTVFCIKRLRSIGLSSFWVLLFFIPLLNFLMFFLLSVLPENLYNRSDEETPSRFFPKSKLIVSIWSILFTASITLLFSIFSTDILKTYGASLFVGGPFMIGFISVALYSRAEPLDFKHAMAIASAAVSIAGVLTFIVAIEGIICLIMAAPLAYFLAFLGGGLAYLLQSKSAFVSSVLPFFFLLLPSFAYLEANLGEERELYMVETSLKISASKEKVWKGLFEFSDIPEPKEFLFNAGISYPIRARVEGKGIGAIRYCEFNNGVFVEAITNWEEHSTLAFDVVKQPDAMRELSPYKNIRPPHLDGFFASKKGSFELVSLGKNETLLIGRTWFLNRFSPASYWNIWIHWILHKIHYRVLDHIRVSVEKTP</sequence>
<dbReference type="SUPFAM" id="SSF55961">
    <property type="entry name" value="Bet v1-like"/>
    <property type="match status" value="1"/>
</dbReference>
<dbReference type="EMBL" id="RQGF01000028">
    <property type="protein sequence ID" value="TGL60607.1"/>
    <property type="molecule type" value="Genomic_DNA"/>
</dbReference>
<feature type="transmembrane region" description="Helical" evidence="1">
    <location>
        <begin position="106"/>
        <end position="126"/>
    </location>
</feature>
<dbReference type="AlphaFoldDB" id="A0A4R9K5P0"/>
<keyword evidence="3" id="KW-1185">Reference proteome</keyword>
<feature type="transmembrane region" description="Helical" evidence="1">
    <location>
        <begin position="146"/>
        <end position="168"/>
    </location>
</feature>
<keyword evidence="1" id="KW-1133">Transmembrane helix</keyword>
<comment type="caution">
    <text evidence="2">The sequence shown here is derived from an EMBL/GenBank/DDBJ whole genome shotgun (WGS) entry which is preliminary data.</text>
</comment>
<feature type="transmembrane region" description="Helical" evidence="1">
    <location>
        <begin position="260"/>
        <end position="278"/>
    </location>
</feature>
<organism evidence="2 3">
    <name type="scientific">Leptospira sarikeiensis</name>
    <dbReference type="NCBI Taxonomy" id="2484943"/>
    <lineage>
        <taxon>Bacteria</taxon>
        <taxon>Pseudomonadati</taxon>
        <taxon>Spirochaetota</taxon>
        <taxon>Spirochaetia</taxon>
        <taxon>Leptospirales</taxon>
        <taxon>Leptospiraceae</taxon>
        <taxon>Leptospira</taxon>
    </lineage>
</organism>
<keyword evidence="1" id="KW-0472">Membrane</keyword>
<gene>
    <name evidence="2" type="ORF">EHQ64_12310</name>
</gene>
<feature type="transmembrane region" description="Helical" evidence="1">
    <location>
        <begin position="208"/>
        <end position="226"/>
    </location>
</feature>
<dbReference type="Gene3D" id="3.30.530.20">
    <property type="match status" value="1"/>
</dbReference>
<accession>A0A4R9K5P0</accession>
<evidence type="ECO:0000256" key="1">
    <source>
        <dbReference type="SAM" id="Phobius"/>
    </source>
</evidence>
<evidence type="ECO:0000313" key="2">
    <source>
        <dbReference type="EMBL" id="TGL60607.1"/>
    </source>
</evidence>
<feature type="transmembrane region" description="Helical" evidence="1">
    <location>
        <begin position="175"/>
        <end position="196"/>
    </location>
</feature>
<dbReference type="RefSeq" id="WP_135649779.1">
    <property type="nucleotide sequence ID" value="NZ_RQGF01000028.1"/>
</dbReference>
<dbReference type="InterPro" id="IPR023393">
    <property type="entry name" value="START-like_dom_sf"/>
</dbReference>
<dbReference type="OrthoDB" id="315686at2"/>
<dbReference type="Proteomes" id="UP000297762">
    <property type="component" value="Unassembled WGS sequence"/>
</dbReference>